<proteinExistence type="predicted"/>
<accession>A0A0E9QN36</accession>
<organism evidence="1">
    <name type="scientific">Anguilla anguilla</name>
    <name type="common">European freshwater eel</name>
    <name type="synonym">Muraena anguilla</name>
    <dbReference type="NCBI Taxonomy" id="7936"/>
    <lineage>
        <taxon>Eukaryota</taxon>
        <taxon>Metazoa</taxon>
        <taxon>Chordata</taxon>
        <taxon>Craniata</taxon>
        <taxon>Vertebrata</taxon>
        <taxon>Euteleostomi</taxon>
        <taxon>Actinopterygii</taxon>
        <taxon>Neopterygii</taxon>
        <taxon>Teleostei</taxon>
        <taxon>Anguilliformes</taxon>
        <taxon>Anguillidae</taxon>
        <taxon>Anguilla</taxon>
    </lineage>
</organism>
<dbReference type="AlphaFoldDB" id="A0A0E9QN36"/>
<dbReference type="EMBL" id="GBXM01090353">
    <property type="protein sequence ID" value="JAH18224.1"/>
    <property type="molecule type" value="Transcribed_RNA"/>
</dbReference>
<sequence length="103" mass="11537">MVVLVLQHSLSTDDVPGDVHFRVHEAPLLQGDVVVQVRFDRRSFLGHDFGFDGGDFLHGHGFGQRPDLVGLYDAFLVSLQAGGKTLLVQTHSFFILHSWLFCF</sequence>
<evidence type="ECO:0000313" key="1">
    <source>
        <dbReference type="EMBL" id="JAH18224.1"/>
    </source>
</evidence>
<protein>
    <submittedName>
        <fullName evidence="1">Uncharacterized protein</fullName>
    </submittedName>
</protein>
<reference evidence="1" key="1">
    <citation type="submission" date="2014-11" db="EMBL/GenBank/DDBJ databases">
        <authorList>
            <person name="Amaro Gonzalez C."/>
        </authorList>
    </citation>
    <scope>NUCLEOTIDE SEQUENCE</scope>
</reference>
<name>A0A0E9QN36_ANGAN</name>
<reference evidence="1" key="2">
    <citation type="journal article" date="2015" name="Fish Shellfish Immunol.">
        <title>Early steps in the European eel (Anguilla anguilla)-Vibrio vulnificus interaction in the gills: Role of the RtxA13 toxin.</title>
        <authorList>
            <person name="Callol A."/>
            <person name="Pajuelo D."/>
            <person name="Ebbesson L."/>
            <person name="Teles M."/>
            <person name="MacKenzie S."/>
            <person name="Amaro C."/>
        </authorList>
    </citation>
    <scope>NUCLEOTIDE SEQUENCE</scope>
</reference>